<gene>
    <name evidence="2" type="ORF">JN03_0046</name>
    <name evidence="1" type="ORF">QJ129_00190</name>
</gene>
<dbReference type="InterPro" id="IPR019067">
    <property type="entry name" value="Restrct_endonuc_II_MamI"/>
</dbReference>
<dbReference type="Pfam" id="PF09567">
    <property type="entry name" value="RE_MamI"/>
    <property type="match status" value="1"/>
</dbReference>
<reference evidence="1" key="2">
    <citation type="submission" date="2023-04" db="EMBL/GenBank/DDBJ databases">
        <title>Genomes of recent Mycoplasma hyosynoviae isolates 2023.</title>
        <authorList>
            <person name="Spergser J."/>
        </authorList>
    </citation>
    <scope>NUCLEOTIDE SEQUENCE</scope>
    <source>
        <strain evidence="1">SN1J23N</strain>
    </source>
</reference>
<dbReference type="Proteomes" id="UP000294882">
    <property type="component" value="Unassembled WGS sequence"/>
</dbReference>
<proteinExistence type="predicted"/>
<comment type="caution">
    <text evidence="2">The sequence shown here is derived from an EMBL/GenBank/DDBJ whole genome shotgun (WGS) entry which is preliminary data.</text>
</comment>
<dbReference type="EMBL" id="SOCH01000002">
    <property type="protein sequence ID" value="TDU98037.1"/>
    <property type="molecule type" value="Genomic_DNA"/>
</dbReference>
<dbReference type="EMBL" id="JASBCP010000001">
    <property type="protein sequence ID" value="MDI3047687.1"/>
    <property type="molecule type" value="Genomic_DNA"/>
</dbReference>
<dbReference type="RefSeq" id="WP_134076422.1">
    <property type="nucleotide sequence ID" value="NZ_JAQRAM010000001.1"/>
</dbReference>
<protein>
    <submittedName>
        <fullName evidence="2">Uncharacterized protein</fullName>
    </submittedName>
</protein>
<reference evidence="2 3" key="1">
    <citation type="submission" date="2019-03" db="EMBL/GenBank/DDBJ databases">
        <title>Genomic Encyclopedia of Archaeal and Bacterial Type Strains, Phase II (KMG-II): from individual species to whole genera.</title>
        <authorList>
            <person name="Goeker M."/>
        </authorList>
    </citation>
    <scope>NUCLEOTIDE SEQUENCE [LARGE SCALE GENOMIC DNA]</scope>
    <source>
        <strain evidence="2 3">ATCC 25591</strain>
    </source>
</reference>
<accession>A0A4R7U0Z9</accession>
<evidence type="ECO:0000313" key="1">
    <source>
        <dbReference type="EMBL" id="MDI3047687.1"/>
    </source>
</evidence>
<dbReference type="Proteomes" id="UP001233782">
    <property type="component" value="Unassembled WGS sequence"/>
</dbReference>
<name>A0A4R7U0Z9_9BACT</name>
<evidence type="ECO:0000313" key="3">
    <source>
        <dbReference type="Proteomes" id="UP000294882"/>
    </source>
</evidence>
<organism evidence="2 3">
    <name type="scientific">Metamycoplasma hyosynoviae</name>
    <dbReference type="NCBI Taxonomy" id="29559"/>
    <lineage>
        <taxon>Bacteria</taxon>
        <taxon>Bacillati</taxon>
        <taxon>Mycoplasmatota</taxon>
        <taxon>Mycoplasmoidales</taxon>
        <taxon>Metamycoplasmataceae</taxon>
        <taxon>Metamycoplasma</taxon>
    </lineage>
</organism>
<evidence type="ECO:0000313" key="2">
    <source>
        <dbReference type="EMBL" id="TDU98037.1"/>
    </source>
</evidence>
<sequence length="296" mass="34982">MDKKLDQLINFLYKYSKIWQYQLNLEYEYKSKNVSTAFKGIGAFGELLTALYNTNYIGSGSGGMGFDLINQRDKKEIEVKTSVTFQSNKCKSCNFKFSKIFNICSNCGSNNYEEMDDSRFGINAKTLLEAYDKKILDSLFVFHIFDKQDTINIDTGDIVFIINCYKIPFTYDDSFYENKRLQYFKNQRDQSSKSNHCNLLPLSYDFWLLTPIYFDSWEIKVNFKDLNKKPIINNIWNEKLKNIAINVNICSNLEEKEKFLKLNDGKDYISLIEFVKNFDYRKKKFNKDRGKIKKIF</sequence>
<dbReference type="AlphaFoldDB" id="A0A4R7U0Z9"/>